<evidence type="ECO:0000256" key="9">
    <source>
        <dbReference type="SAM" id="MobiDB-lite"/>
    </source>
</evidence>
<reference evidence="10 11" key="1">
    <citation type="submission" date="2015-05" db="EMBL/GenBank/DDBJ databases">
        <authorList>
            <person name="Wang D.B."/>
            <person name="Wang M."/>
        </authorList>
    </citation>
    <scope>NUCLEOTIDE SEQUENCE [LARGE SCALE GENOMIC DNA]</scope>
    <source>
        <strain evidence="10">VL1</strain>
    </source>
</reference>
<keyword evidence="6" id="KW-0378">Hydrolase</keyword>
<protein>
    <recommendedName>
        <fullName evidence="3">phosphoserine phosphatase</fullName>
        <ecNumber evidence="3">3.1.3.3</ecNumber>
    </recommendedName>
</protein>
<evidence type="ECO:0000256" key="4">
    <source>
        <dbReference type="ARBA" id="ARBA00022605"/>
    </source>
</evidence>
<dbReference type="InterPro" id="IPR023214">
    <property type="entry name" value="HAD_sf"/>
</dbReference>
<feature type="compositionally biased region" description="Polar residues" evidence="9">
    <location>
        <begin position="146"/>
        <end position="156"/>
    </location>
</feature>
<accession>A0A0G4N4V3</accession>
<dbReference type="Proteomes" id="UP000044602">
    <property type="component" value="Unassembled WGS sequence"/>
</dbReference>
<feature type="region of interest" description="Disordered" evidence="9">
    <location>
        <begin position="1"/>
        <end position="48"/>
    </location>
</feature>
<dbReference type="PANTHER" id="PTHR43344">
    <property type="entry name" value="PHOSPHOSERINE PHOSPHATASE"/>
    <property type="match status" value="1"/>
</dbReference>
<keyword evidence="4" id="KW-0028">Amino-acid biosynthesis</keyword>
<dbReference type="PANTHER" id="PTHR43344:SF2">
    <property type="entry name" value="PHOSPHOSERINE PHOSPHATASE"/>
    <property type="match status" value="1"/>
</dbReference>
<evidence type="ECO:0000256" key="1">
    <source>
        <dbReference type="ARBA" id="ARBA00001946"/>
    </source>
</evidence>
<feature type="compositionally biased region" description="Low complexity" evidence="9">
    <location>
        <begin position="118"/>
        <end position="145"/>
    </location>
</feature>
<dbReference type="GO" id="GO:0036424">
    <property type="term" value="F:L-phosphoserine phosphatase activity"/>
    <property type="evidence" value="ECO:0007669"/>
    <property type="project" value="TreeGrafter"/>
</dbReference>
<gene>
    <name evidence="10" type="ORF">BN1708_001733</name>
</gene>
<dbReference type="Gene3D" id="3.40.50.1000">
    <property type="entry name" value="HAD superfamily/HAD-like"/>
    <property type="match status" value="2"/>
</dbReference>
<dbReference type="GO" id="GO:0005737">
    <property type="term" value="C:cytoplasm"/>
    <property type="evidence" value="ECO:0007669"/>
    <property type="project" value="TreeGrafter"/>
</dbReference>
<evidence type="ECO:0000256" key="2">
    <source>
        <dbReference type="ARBA" id="ARBA00005135"/>
    </source>
</evidence>
<evidence type="ECO:0000313" key="10">
    <source>
        <dbReference type="EMBL" id="CRK41330.1"/>
    </source>
</evidence>
<dbReference type="EC" id="3.1.3.3" evidence="3"/>
<feature type="compositionally biased region" description="Basic and acidic residues" evidence="9">
    <location>
        <begin position="31"/>
        <end position="47"/>
    </location>
</feature>
<dbReference type="SUPFAM" id="SSF56784">
    <property type="entry name" value="HAD-like"/>
    <property type="match status" value="1"/>
</dbReference>
<dbReference type="EMBL" id="CVQH01026971">
    <property type="protein sequence ID" value="CRK41330.1"/>
    <property type="molecule type" value="Genomic_DNA"/>
</dbReference>
<keyword evidence="8" id="KW-0718">Serine biosynthesis</keyword>
<name>A0A0G4N4V3_VERLO</name>
<proteinExistence type="predicted"/>
<evidence type="ECO:0000256" key="3">
    <source>
        <dbReference type="ARBA" id="ARBA00012640"/>
    </source>
</evidence>
<dbReference type="InterPro" id="IPR050582">
    <property type="entry name" value="HAD-like_SerB"/>
</dbReference>
<comment type="cofactor">
    <cofactor evidence="1">
        <name>Mg(2+)</name>
        <dbReference type="ChEBI" id="CHEBI:18420"/>
    </cofactor>
</comment>
<feature type="region of interest" description="Disordered" evidence="9">
    <location>
        <begin position="118"/>
        <end position="164"/>
    </location>
</feature>
<keyword evidence="11" id="KW-1185">Reference proteome</keyword>
<evidence type="ECO:0000256" key="8">
    <source>
        <dbReference type="ARBA" id="ARBA00023299"/>
    </source>
</evidence>
<evidence type="ECO:0000256" key="5">
    <source>
        <dbReference type="ARBA" id="ARBA00022723"/>
    </source>
</evidence>
<evidence type="ECO:0000313" key="11">
    <source>
        <dbReference type="Proteomes" id="UP000044602"/>
    </source>
</evidence>
<sequence length="458" mass="49775">MAEPTASARRLSATNSPRPQLTSAMRSSSFLREHQQYRPPHHPEGRFGIDTVVEDMGRTSVSPSRQLQAFNGIPSTENPPTIVESGINHAYSHPNCTPLAGSQTNRLIATLFYKGNEPRPSAANSGAASPPNAPSSVDPSASDSNIPANSAPTQNPDAFPLEPPAAESEQLDHLYGSYISPLCITSFLHLMSTFPLPQGETDLNSSHRCLDRQDSPRVVELTLSPAPSPSFLGLRDLRKHELIYRFEQEWGVDVALQPDTLWRRHPRLVVFDMDSTLITQEVIDLLAATITNPPDLAARVADITHRAMLGELEFDAAFRERVQLLAGLPASIFADLRKDLDVTDGVPKLIKALKRLGVKTAATGRLTGEVKGTIVGKERKRDLLVQIAQQEGVDLSQVVAVGDGANDLLMMEAAGLGVAWNAKPRVQMEADARLNGDSLLDLLYMFGFSAEEIEALSS</sequence>
<dbReference type="GO" id="GO:0006564">
    <property type="term" value="P:L-serine biosynthetic process"/>
    <property type="evidence" value="ECO:0007669"/>
    <property type="project" value="UniProtKB-KW"/>
</dbReference>
<dbReference type="AlphaFoldDB" id="A0A0G4N4V3"/>
<dbReference type="Pfam" id="PF00702">
    <property type="entry name" value="Hydrolase"/>
    <property type="match status" value="1"/>
</dbReference>
<dbReference type="STRING" id="100787.A0A0G4N4V3"/>
<dbReference type="GO" id="GO:0000287">
    <property type="term" value="F:magnesium ion binding"/>
    <property type="evidence" value="ECO:0007669"/>
    <property type="project" value="TreeGrafter"/>
</dbReference>
<keyword evidence="7" id="KW-0460">Magnesium</keyword>
<dbReference type="InterPro" id="IPR036412">
    <property type="entry name" value="HAD-like_sf"/>
</dbReference>
<evidence type="ECO:0000256" key="7">
    <source>
        <dbReference type="ARBA" id="ARBA00022842"/>
    </source>
</evidence>
<evidence type="ECO:0000256" key="6">
    <source>
        <dbReference type="ARBA" id="ARBA00022801"/>
    </source>
</evidence>
<keyword evidence="5" id="KW-0479">Metal-binding</keyword>
<organism evidence="10 11">
    <name type="scientific">Verticillium longisporum</name>
    <name type="common">Verticillium dahliae var. longisporum</name>
    <dbReference type="NCBI Taxonomy" id="100787"/>
    <lineage>
        <taxon>Eukaryota</taxon>
        <taxon>Fungi</taxon>
        <taxon>Dikarya</taxon>
        <taxon>Ascomycota</taxon>
        <taxon>Pezizomycotina</taxon>
        <taxon>Sordariomycetes</taxon>
        <taxon>Hypocreomycetidae</taxon>
        <taxon>Glomerellales</taxon>
        <taxon>Plectosphaerellaceae</taxon>
        <taxon>Verticillium</taxon>
    </lineage>
</organism>
<feature type="compositionally biased region" description="Polar residues" evidence="9">
    <location>
        <begin position="12"/>
        <end position="30"/>
    </location>
</feature>
<comment type="pathway">
    <text evidence="2">Amino-acid biosynthesis; L-serine biosynthesis; L-serine from 3-phospho-D-glycerate: step 3/3.</text>
</comment>